<evidence type="ECO:0000259" key="1">
    <source>
        <dbReference type="Pfam" id="PF00149"/>
    </source>
</evidence>
<name>A0A7J4XJG2_9BACE</name>
<dbReference type="InterPro" id="IPR002372">
    <property type="entry name" value="PQQ_rpt_dom"/>
</dbReference>
<evidence type="ECO:0000259" key="2">
    <source>
        <dbReference type="Pfam" id="PF13360"/>
    </source>
</evidence>
<dbReference type="EMBL" id="VWMK01000008">
    <property type="protein sequence ID" value="KAA3765843.1"/>
    <property type="molecule type" value="Genomic_DNA"/>
</dbReference>
<dbReference type="SUPFAM" id="SSF56300">
    <property type="entry name" value="Metallo-dependent phosphatases"/>
    <property type="match status" value="1"/>
</dbReference>
<dbReference type="GO" id="GO:0016787">
    <property type="term" value="F:hydrolase activity"/>
    <property type="evidence" value="ECO:0007669"/>
    <property type="project" value="InterPro"/>
</dbReference>
<proteinExistence type="predicted"/>
<dbReference type="InterPro" id="IPR004843">
    <property type="entry name" value="Calcineurin-like_PHP"/>
</dbReference>
<feature type="domain" description="Calcineurin-like phosphoesterase" evidence="1">
    <location>
        <begin position="27"/>
        <end position="203"/>
    </location>
</feature>
<accession>A0A7J4XJG2</accession>
<dbReference type="Proteomes" id="UP000422221">
    <property type="component" value="Unassembled WGS sequence"/>
</dbReference>
<sequence length="622" mass="69897">MNKKIYTGILFLFAVLTGIRAQIGEHFRFALLTDIHVTQKGTAFDDLQNSIHQVNRTQDIDFVLVTGDITEEGDRASMQRVKAALGQLKVKYYIIPGNHETKWSESGVTDFGHIFGGERFKFEHKGFLFLGFNSGPLMRMADGHVVPQDITWLKKELKEAGKEKPVFLVTHYPMLKGDVDNWYDVTDAVRPYNIRAFLGGHYHLNKFFSYDGIPGIINRSNLRGKEAIGGYNIYEITPDSLLVYEQKIGKEPQKWCSLSLVHSYYDKKGATDKYPDYSVNKEYPQVKEKWLVQTGIGIYCSPAIADKQVFVGDDMGFLTSYSLQKGKKQWSFHSGNRIVGTPAVADGIVVFGSADKKIYALNANNGELRWEVEAQEPVLGAVTIDNGIVYIGASDHTFRAIDLYTGKIKWTYTGVKGYIETRPLIEEDKVIFGAWDNTLYALNKNTGEELWKWTGGLTRMHFSPAAVWPVAANGKVFITDPQRAMTAIDLATGETIWRTYQSTVRETIGLSADKKRVYSKTMNDSIVCYSTQGDKPHQLWSSNVGFGYEHAPSMQVEKDGVMFGSTKGGLIFALEPLTGKVLWKYKIGNSLINTVVPINRHQVLFTATSGETGLLEWKEPKE</sequence>
<gene>
    <name evidence="3" type="ORF">F3F73_09805</name>
</gene>
<dbReference type="Gene3D" id="2.130.10.10">
    <property type="entry name" value="YVTN repeat-like/Quinoprotein amine dehydrogenase"/>
    <property type="match status" value="1"/>
</dbReference>
<evidence type="ECO:0000313" key="4">
    <source>
        <dbReference type="Proteomes" id="UP000422221"/>
    </source>
</evidence>
<dbReference type="Gene3D" id="3.60.21.10">
    <property type="match status" value="1"/>
</dbReference>
<dbReference type="Pfam" id="PF13360">
    <property type="entry name" value="PQQ_2"/>
    <property type="match status" value="1"/>
</dbReference>
<organism evidence="3 4">
    <name type="scientific">Bacteroides salyersiae</name>
    <dbReference type="NCBI Taxonomy" id="291644"/>
    <lineage>
        <taxon>Bacteria</taxon>
        <taxon>Pseudomonadati</taxon>
        <taxon>Bacteroidota</taxon>
        <taxon>Bacteroidia</taxon>
        <taxon>Bacteroidales</taxon>
        <taxon>Bacteroidaceae</taxon>
        <taxon>Bacteroides</taxon>
    </lineage>
</organism>
<dbReference type="PANTHER" id="PTHR34512">
    <property type="entry name" value="CELL SURFACE PROTEIN"/>
    <property type="match status" value="1"/>
</dbReference>
<dbReference type="InterPro" id="IPR018391">
    <property type="entry name" value="PQQ_b-propeller_rpt"/>
</dbReference>
<feature type="domain" description="Pyrrolo-quinoline quinone repeat" evidence="2">
    <location>
        <begin position="317"/>
        <end position="452"/>
    </location>
</feature>
<dbReference type="InterPro" id="IPR029052">
    <property type="entry name" value="Metallo-depent_PP-like"/>
</dbReference>
<comment type="caution">
    <text evidence="3">The sequence shown here is derived from an EMBL/GenBank/DDBJ whole genome shotgun (WGS) entry which is preliminary data.</text>
</comment>
<reference evidence="3 4" key="1">
    <citation type="journal article" date="2019" name="Nat. Med.">
        <title>A library of human gut bacterial isolates paired with longitudinal multiomics data enables mechanistic microbiome research.</title>
        <authorList>
            <person name="Poyet M."/>
            <person name="Groussin M."/>
            <person name="Gibbons S.M."/>
            <person name="Avila-Pacheco J."/>
            <person name="Jiang X."/>
            <person name="Kearney S.M."/>
            <person name="Perrotta A.R."/>
            <person name="Berdy B."/>
            <person name="Zhao S."/>
            <person name="Lieberman T.D."/>
            <person name="Swanson P.K."/>
            <person name="Smith M."/>
            <person name="Roesemann S."/>
            <person name="Alexander J.E."/>
            <person name="Rich S.A."/>
            <person name="Livny J."/>
            <person name="Vlamakis H."/>
            <person name="Clish C."/>
            <person name="Bullock K."/>
            <person name="Deik A."/>
            <person name="Scott J."/>
            <person name="Pierce K.A."/>
            <person name="Xavier R.J."/>
            <person name="Alm E.J."/>
        </authorList>
    </citation>
    <scope>NUCLEOTIDE SEQUENCE [LARGE SCALE GENOMIC DNA]</scope>
    <source>
        <strain evidence="3 4">BIOML-A10</strain>
    </source>
</reference>
<dbReference type="RefSeq" id="WP_130058195.1">
    <property type="nucleotide sequence ID" value="NZ_CP083675.1"/>
</dbReference>
<dbReference type="AlphaFoldDB" id="A0A7J4XJG2"/>
<evidence type="ECO:0000313" key="3">
    <source>
        <dbReference type="EMBL" id="KAA3765843.1"/>
    </source>
</evidence>
<dbReference type="PANTHER" id="PTHR34512:SF30">
    <property type="entry name" value="OUTER MEMBRANE PROTEIN ASSEMBLY FACTOR BAMB"/>
    <property type="match status" value="1"/>
</dbReference>
<dbReference type="SUPFAM" id="SSF50998">
    <property type="entry name" value="Quinoprotein alcohol dehydrogenase-like"/>
    <property type="match status" value="1"/>
</dbReference>
<dbReference type="InterPro" id="IPR015943">
    <property type="entry name" value="WD40/YVTN_repeat-like_dom_sf"/>
</dbReference>
<protein>
    <submittedName>
        <fullName evidence="3">PQQ-binding-like beta-propeller repeat protein</fullName>
    </submittedName>
</protein>
<dbReference type="InterPro" id="IPR011047">
    <property type="entry name" value="Quinoprotein_ADH-like_sf"/>
</dbReference>
<dbReference type="SMART" id="SM00564">
    <property type="entry name" value="PQQ"/>
    <property type="match status" value="6"/>
</dbReference>
<dbReference type="Pfam" id="PF00149">
    <property type="entry name" value="Metallophos"/>
    <property type="match status" value="1"/>
</dbReference>